<dbReference type="HOGENOM" id="CLU_3406252_0_0_1"/>
<reference evidence="1" key="2">
    <citation type="journal article" date="2008" name="Genome Biol.">
        <title>Improved genome assembly and evidence-based global gene model set for the chordate Ciona intestinalis: new insight into intron and operon populations.</title>
        <authorList>
            <person name="Satou Y."/>
            <person name="Mineta K."/>
            <person name="Ogasawara M."/>
            <person name="Sasakura Y."/>
            <person name="Shoguchi E."/>
            <person name="Ueno K."/>
            <person name="Yamada L."/>
            <person name="Matsumoto J."/>
            <person name="Wasserscheid J."/>
            <person name="Dewar K."/>
            <person name="Wiley G.B."/>
            <person name="Macmil S.L."/>
            <person name="Roe B.A."/>
            <person name="Zeller R.W."/>
            <person name="Hastings K.E."/>
            <person name="Lemaire P."/>
            <person name="Lindquist E."/>
            <person name="Endo T."/>
            <person name="Hotta K."/>
            <person name="Inaba K."/>
        </authorList>
    </citation>
    <scope>NUCLEOTIDE SEQUENCE [LARGE SCALE GENOMIC DNA]</scope>
    <source>
        <strain evidence="1">wild type</strain>
    </source>
</reference>
<dbReference type="InParanoid" id="H2Y1V6"/>
<proteinExistence type="predicted"/>
<protein>
    <submittedName>
        <fullName evidence="1">Uncharacterized protein</fullName>
    </submittedName>
</protein>
<evidence type="ECO:0000313" key="2">
    <source>
        <dbReference type="Proteomes" id="UP000008144"/>
    </source>
</evidence>
<accession>H2Y1V6</accession>
<organism evidence="1 2">
    <name type="scientific">Ciona intestinalis</name>
    <name type="common">Transparent sea squirt</name>
    <name type="synonym">Ascidia intestinalis</name>
    <dbReference type="NCBI Taxonomy" id="7719"/>
    <lineage>
        <taxon>Eukaryota</taxon>
        <taxon>Metazoa</taxon>
        <taxon>Chordata</taxon>
        <taxon>Tunicata</taxon>
        <taxon>Ascidiacea</taxon>
        <taxon>Phlebobranchia</taxon>
        <taxon>Cionidae</taxon>
        <taxon>Ciona</taxon>
    </lineage>
</organism>
<reference evidence="2" key="1">
    <citation type="journal article" date="2002" name="Science">
        <title>The draft genome of Ciona intestinalis: insights into chordate and vertebrate origins.</title>
        <authorList>
            <person name="Dehal P."/>
            <person name="Satou Y."/>
            <person name="Campbell R.K."/>
            <person name="Chapman J."/>
            <person name="Degnan B."/>
            <person name="De Tomaso A."/>
            <person name="Davidson B."/>
            <person name="Di Gregorio A."/>
            <person name="Gelpke M."/>
            <person name="Goodstein D.M."/>
            <person name="Harafuji N."/>
            <person name="Hastings K.E."/>
            <person name="Ho I."/>
            <person name="Hotta K."/>
            <person name="Huang W."/>
            <person name="Kawashima T."/>
            <person name="Lemaire P."/>
            <person name="Martinez D."/>
            <person name="Meinertzhagen I.A."/>
            <person name="Necula S."/>
            <person name="Nonaka M."/>
            <person name="Putnam N."/>
            <person name="Rash S."/>
            <person name="Saiga H."/>
            <person name="Satake M."/>
            <person name="Terry A."/>
            <person name="Yamada L."/>
            <person name="Wang H.G."/>
            <person name="Awazu S."/>
            <person name="Azumi K."/>
            <person name="Boore J."/>
            <person name="Branno M."/>
            <person name="Chin-Bow S."/>
            <person name="DeSantis R."/>
            <person name="Doyle S."/>
            <person name="Francino P."/>
            <person name="Keys D.N."/>
            <person name="Haga S."/>
            <person name="Hayashi H."/>
            <person name="Hino K."/>
            <person name="Imai K.S."/>
            <person name="Inaba K."/>
            <person name="Kano S."/>
            <person name="Kobayashi K."/>
            <person name="Kobayashi M."/>
            <person name="Lee B.I."/>
            <person name="Makabe K.W."/>
            <person name="Manohar C."/>
            <person name="Matassi G."/>
            <person name="Medina M."/>
            <person name="Mochizuki Y."/>
            <person name="Mount S."/>
            <person name="Morishita T."/>
            <person name="Miura S."/>
            <person name="Nakayama A."/>
            <person name="Nishizaka S."/>
            <person name="Nomoto H."/>
            <person name="Ohta F."/>
            <person name="Oishi K."/>
            <person name="Rigoutsos I."/>
            <person name="Sano M."/>
            <person name="Sasaki A."/>
            <person name="Sasakura Y."/>
            <person name="Shoguchi E."/>
            <person name="Shin-i T."/>
            <person name="Spagnuolo A."/>
            <person name="Stainier D."/>
            <person name="Suzuki M.M."/>
            <person name="Tassy O."/>
            <person name="Takatori N."/>
            <person name="Tokuoka M."/>
            <person name="Yagi K."/>
            <person name="Yoshizaki F."/>
            <person name="Wada S."/>
            <person name="Zhang C."/>
            <person name="Hyatt P.D."/>
            <person name="Larimer F."/>
            <person name="Detter C."/>
            <person name="Doggett N."/>
            <person name="Glavina T."/>
            <person name="Hawkins T."/>
            <person name="Richardson P."/>
            <person name="Lucas S."/>
            <person name="Kohara Y."/>
            <person name="Levine M."/>
            <person name="Satoh N."/>
            <person name="Rokhsar D.S."/>
        </authorList>
    </citation>
    <scope>NUCLEOTIDE SEQUENCE [LARGE SCALE GENOMIC DNA]</scope>
</reference>
<dbReference type="Ensembl" id="ENSCINT00000030971.1">
    <property type="protein sequence ID" value="ENSCINP00000035891.1"/>
    <property type="gene ID" value="ENSCING00000019344.1"/>
</dbReference>
<dbReference type="EMBL" id="EAAA01002201">
    <property type="status" value="NOT_ANNOTATED_CDS"/>
    <property type="molecule type" value="Genomic_DNA"/>
</dbReference>
<reference evidence="1" key="4">
    <citation type="submission" date="2025-09" db="UniProtKB">
        <authorList>
            <consortium name="Ensembl"/>
        </authorList>
    </citation>
    <scope>IDENTIFICATION</scope>
</reference>
<dbReference type="AlphaFoldDB" id="H2Y1V6"/>
<dbReference type="Proteomes" id="UP000008144">
    <property type="component" value="Chromosome 5"/>
</dbReference>
<keyword evidence="2" id="KW-1185">Reference proteome</keyword>
<reference evidence="1" key="3">
    <citation type="submission" date="2025-08" db="UniProtKB">
        <authorList>
            <consortium name="Ensembl"/>
        </authorList>
    </citation>
    <scope>IDENTIFICATION</scope>
</reference>
<name>H2Y1V6_CIOIN</name>
<evidence type="ECO:0000313" key="1">
    <source>
        <dbReference type="Ensembl" id="ENSCINP00000035891.1"/>
    </source>
</evidence>
<sequence>MPIYLKVREIKRLSKVEKLKVVSKKIKSKL</sequence>